<evidence type="ECO:0000313" key="3">
    <source>
        <dbReference type="Proteomes" id="UP001296943"/>
    </source>
</evidence>
<dbReference type="InterPro" id="IPR036928">
    <property type="entry name" value="AS_sf"/>
</dbReference>
<dbReference type="InterPro" id="IPR000120">
    <property type="entry name" value="Amidase"/>
</dbReference>
<reference evidence="2 3" key="1">
    <citation type="submission" date="2021-01" db="EMBL/GenBank/DDBJ databases">
        <title>Genomic Encyclopedia of Type Strains, Phase IV (KMG-IV): sequencing the most valuable type-strain genomes for metagenomic binning, comparative biology and taxonomic classification.</title>
        <authorList>
            <person name="Goeker M."/>
        </authorList>
    </citation>
    <scope>NUCLEOTIDE SEQUENCE [LARGE SCALE GENOMIC DNA]</scope>
    <source>
        <strain evidence="2 3">DSM 23711</strain>
    </source>
</reference>
<dbReference type="SUPFAM" id="SSF75304">
    <property type="entry name" value="Amidase signature (AS) enzymes"/>
    <property type="match status" value="1"/>
</dbReference>
<dbReference type="InterPro" id="IPR020556">
    <property type="entry name" value="Amidase_CS"/>
</dbReference>
<evidence type="ECO:0000313" key="2">
    <source>
        <dbReference type="EMBL" id="MBM7570120.1"/>
    </source>
</evidence>
<dbReference type="RefSeq" id="WP_204497552.1">
    <property type="nucleotide sequence ID" value="NZ_JAFBDR010000002.1"/>
</dbReference>
<sequence>MNEFDTFVTARDLARMIQHREISVRESMERYLEQINQINPEVNAIVSLDSDRALKEADKADAKIASGKPLGPLHGLPIAIKDMHNVEGFPTTNGSLALQDNMATEDDLIVQRLKNAGAIVIGKTNVPEFGAGSHTFNEVFGVTKNPYNVNHTAGGSSGGAAVAVACGMLPFADGSDMGGSLRFPAAFNNVVGMRTSPGRVPTYPKTAPFSTLAVQGPIAKNVEDAAFMMSVIAGPDDRSPISLQEPGKIFLQDLEKDLTGLRIAWTADFGGAIPVEAAIQANIEEQVQIFTDLGCHVEEDYPDLTEANEVFHILRAWEMEMSYSHLFDQYKDVMKPSFVWNFQKGRDLRGMDVGKAEKLRNQLYHRMRRFFDKYDAFVLPVSQLPPFDVRLEYPKEVNGVAMETYIDWMRSCYYISVLGNPAISMPSGFTSDGLPIGLQIVGAHRADLKVLQIAYQYEKATGYGKRRPNLKGWKDVSIAD</sequence>
<dbReference type="Proteomes" id="UP001296943">
    <property type="component" value="Unassembled WGS sequence"/>
</dbReference>
<keyword evidence="3" id="KW-1185">Reference proteome</keyword>
<dbReference type="Gene3D" id="3.90.1300.10">
    <property type="entry name" value="Amidase signature (AS) domain"/>
    <property type="match status" value="1"/>
</dbReference>
<dbReference type="EMBL" id="JAFBDR010000002">
    <property type="protein sequence ID" value="MBM7570120.1"/>
    <property type="molecule type" value="Genomic_DNA"/>
</dbReference>
<organism evidence="2 3">
    <name type="scientific">Aquibacillus albus</name>
    <dbReference type="NCBI Taxonomy" id="1168171"/>
    <lineage>
        <taxon>Bacteria</taxon>
        <taxon>Bacillati</taxon>
        <taxon>Bacillota</taxon>
        <taxon>Bacilli</taxon>
        <taxon>Bacillales</taxon>
        <taxon>Bacillaceae</taxon>
        <taxon>Aquibacillus</taxon>
    </lineage>
</organism>
<dbReference type="GO" id="GO:0004040">
    <property type="term" value="F:amidase activity"/>
    <property type="evidence" value="ECO:0007669"/>
    <property type="project" value="UniProtKB-EC"/>
</dbReference>
<comment type="caution">
    <text evidence="2">The sequence shown here is derived from an EMBL/GenBank/DDBJ whole genome shotgun (WGS) entry which is preliminary data.</text>
</comment>
<evidence type="ECO:0000259" key="1">
    <source>
        <dbReference type="Pfam" id="PF01425"/>
    </source>
</evidence>
<keyword evidence="2" id="KW-0378">Hydrolase</keyword>
<name>A0ABS2MWP1_9BACI</name>
<dbReference type="PANTHER" id="PTHR11895">
    <property type="entry name" value="TRANSAMIDASE"/>
    <property type="match status" value="1"/>
</dbReference>
<dbReference type="PROSITE" id="PS00571">
    <property type="entry name" value="AMIDASES"/>
    <property type="match status" value="1"/>
</dbReference>
<dbReference type="Pfam" id="PF01425">
    <property type="entry name" value="Amidase"/>
    <property type="match status" value="1"/>
</dbReference>
<gene>
    <name evidence="2" type="ORF">JOC48_000598</name>
</gene>
<dbReference type="PANTHER" id="PTHR11895:SF76">
    <property type="entry name" value="INDOLEACETAMIDE HYDROLASE"/>
    <property type="match status" value="1"/>
</dbReference>
<dbReference type="EC" id="3.5.1.4" evidence="2"/>
<accession>A0ABS2MWP1</accession>
<proteinExistence type="predicted"/>
<dbReference type="InterPro" id="IPR023631">
    <property type="entry name" value="Amidase_dom"/>
</dbReference>
<protein>
    <submittedName>
        <fullName evidence="2">Amidase</fullName>
        <ecNumber evidence="2">3.5.1.4</ecNumber>
    </submittedName>
</protein>
<feature type="domain" description="Amidase" evidence="1">
    <location>
        <begin position="26"/>
        <end position="451"/>
    </location>
</feature>
<dbReference type="NCBIfam" id="NF005686">
    <property type="entry name" value="PRK07486.1"/>
    <property type="match status" value="1"/>
</dbReference>